<keyword evidence="3" id="KW-0964">Secreted</keyword>
<dbReference type="AGR" id="RGD:2293817"/>
<dbReference type="CTD" id="5047"/>
<dbReference type="InterPro" id="IPR000566">
    <property type="entry name" value="Lipocln_cytosolic_FA-bd_dom"/>
</dbReference>
<keyword evidence="8" id="KW-1185">Reference proteome</keyword>
<keyword evidence="4" id="KW-0732">Signal</keyword>
<evidence type="ECO:0000256" key="3">
    <source>
        <dbReference type="ARBA" id="ARBA00022525"/>
    </source>
</evidence>
<dbReference type="STRING" id="10116.ENSRNOP00000075567"/>
<dbReference type="GeneTree" id="ENSGT01050000244868"/>
<evidence type="ECO:0000313" key="9">
    <source>
        <dbReference type="RGD" id="2293817"/>
    </source>
</evidence>
<dbReference type="GO" id="GO:0036094">
    <property type="term" value="F:small molecule binding"/>
    <property type="evidence" value="ECO:0007669"/>
    <property type="project" value="InterPro"/>
</dbReference>
<dbReference type="PANTHER" id="PTHR11430">
    <property type="entry name" value="LIPOCALIN"/>
    <property type="match status" value="1"/>
</dbReference>
<dbReference type="GeneID" id="100169711"/>
<dbReference type="SUPFAM" id="SSF50814">
    <property type="entry name" value="Lipocalins"/>
    <property type="match status" value="1"/>
</dbReference>
<organism evidence="6">
    <name type="scientific">Rattus norvegicus</name>
    <name type="common">Rat</name>
    <dbReference type="NCBI Taxonomy" id="10116"/>
    <lineage>
        <taxon>Eukaryota</taxon>
        <taxon>Metazoa</taxon>
        <taxon>Chordata</taxon>
        <taxon>Craniata</taxon>
        <taxon>Vertebrata</taxon>
        <taxon>Euteleostomi</taxon>
        <taxon>Mammalia</taxon>
        <taxon>Eutheria</taxon>
        <taxon>Euarchontoglires</taxon>
        <taxon>Glires</taxon>
        <taxon>Rodentia</taxon>
        <taxon>Myomorpha</taxon>
        <taxon>Muroidea</taxon>
        <taxon>Muridae</taxon>
        <taxon>Murinae</taxon>
        <taxon>Rattus</taxon>
    </lineage>
</organism>
<reference evidence="6" key="2">
    <citation type="submission" date="2006-05" db="EMBL/GenBank/DDBJ databases">
        <authorList>
            <person name="Liu Q."/>
            <person name="Chen W."/>
            <person name="Guo C."/>
            <person name="Lin D."/>
            <person name="Zhang Y.-L."/>
        </authorList>
    </citation>
    <scope>NUCLEOTIDE SEQUENCE</scope>
    <source>
        <strain evidence="6">Sprague-Dawley</strain>
    </source>
</reference>
<dbReference type="RefSeq" id="NP_001129281.1">
    <property type="nucleotide sequence ID" value="NM_001135809.1"/>
</dbReference>
<evidence type="ECO:0000256" key="4">
    <source>
        <dbReference type="SAM" id="SignalP"/>
    </source>
</evidence>
<dbReference type="Ensembl" id="ENSRNOT00000084196.3">
    <property type="protein sequence ID" value="ENSRNOP00000075567.1"/>
    <property type="gene ID" value="ENSRNOG00000073207.1"/>
</dbReference>
<comment type="subcellular location">
    <subcellularLocation>
        <location evidence="1">Secreted</location>
    </subcellularLocation>
</comment>
<dbReference type="OrthoDB" id="9627583at2759"/>
<evidence type="ECO:0000256" key="2">
    <source>
        <dbReference type="ARBA" id="ARBA00006889"/>
    </source>
</evidence>
<gene>
    <name evidence="7 9" type="primary">Paep</name>
    <name evidence="6" type="synonym">Lcn11</name>
</gene>
<dbReference type="GO" id="GO:0006915">
    <property type="term" value="P:apoptotic process"/>
    <property type="evidence" value="ECO:0000266"/>
    <property type="project" value="RGD"/>
</dbReference>
<dbReference type="GO" id="GO:0005576">
    <property type="term" value="C:extracellular region"/>
    <property type="evidence" value="ECO:0000266"/>
    <property type="project" value="RGD"/>
</dbReference>
<dbReference type="PaxDb" id="10116-ENSRNOP00000049877"/>
<dbReference type="SMR" id="B3EY86"/>
<dbReference type="GO" id="GO:0032725">
    <property type="term" value="P:positive regulation of granulocyte macrophage colony-stimulating factor production"/>
    <property type="evidence" value="ECO:0000266"/>
    <property type="project" value="RGD"/>
</dbReference>
<evidence type="ECO:0000313" key="8">
    <source>
        <dbReference type="Proteomes" id="UP000002494"/>
    </source>
</evidence>
<accession>B3EY86</accession>
<dbReference type="Pfam" id="PF00061">
    <property type="entry name" value="Lipocalin"/>
    <property type="match status" value="1"/>
</dbReference>
<feature type="chain" id="PRO_5015087260" evidence="4">
    <location>
        <begin position="17"/>
        <end position="177"/>
    </location>
</feature>
<comment type="similarity">
    <text evidence="2">Belongs to the calycin superfamily. Lipocalin family.</text>
</comment>
<dbReference type="AlphaFoldDB" id="B3EY86"/>
<dbReference type="RGD" id="2293817">
    <property type="gene designation" value="Paep"/>
</dbReference>
<dbReference type="Proteomes" id="UP000002494">
    <property type="component" value="Chromosome 3"/>
</dbReference>
<protein>
    <submittedName>
        <fullName evidence="6">Lipocalin 11</fullName>
    </submittedName>
    <submittedName>
        <fullName evidence="7">Progestagen associated endometrial protein</fullName>
    </submittedName>
</protein>
<reference evidence="7 8" key="1">
    <citation type="journal article" date="2004" name="Nature">
        <title>Genome sequence of the Brown Norway rat yields insights into mammalian evolution.</title>
        <authorList>
            <consortium name="Rat Genome Sequencing Project Consortium"/>
            <person name="Gibbs R.A."/>
            <person name="Weinstock G.M."/>
            <person name="Metzker M.L."/>
            <person name="Muzny D.M."/>
            <person name="Sodergren E.J."/>
            <person name="Scherer S."/>
            <person name="Scott G."/>
            <person name="Steffen D."/>
            <person name="Worley K.C."/>
            <person name="Burch P.E."/>
            <person name="Okwuonu G."/>
            <person name="Hines S."/>
            <person name="Lewis L."/>
            <person name="Deramo C."/>
            <person name="Delgado O."/>
            <person name="Dugan-Rocha S."/>
            <person name="Miner G."/>
            <person name="Morgan M."/>
            <person name="Hawes A."/>
            <person name="Gill R."/>
            <person name="Holt R.A."/>
            <person name="Adams M.D."/>
            <person name="Amanatides P.G."/>
            <person name="Baden-Tillson H."/>
            <person name="Barnstead M."/>
            <person name="Chin S."/>
            <person name="Evans C.A."/>
            <person name="Ferriera S."/>
            <person name="Fosler C."/>
            <person name="Glodek A."/>
            <person name="Gu Z."/>
            <person name="Jennings D."/>
            <person name="Kraft C.L."/>
            <person name="Nguyen T."/>
            <person name="Pfannkoch C.M."/>
            <person name="Sitter C."/>
            <person name="Sutton G.G."/>
            <person name="Venter J.C."/>
            <person name="Woodage T."/>
            <person name="Smith D."/>
            <person name="Lee H.-M."/>
            <person name="Gustafson E."/>
            <person name="Cahill P."/>
            <person name="Kana A."/>
            <person name="Doucette-Stamm L."/>
            <person name="Weinstock K."/>
            <person name="Fechtel K."/>
            <person name="Weiss R.B."/>
            <person name="Dunn D.M."/>
            <person name="Green E.D."/>
            <person name="Blakesley R.W."/>
            <person name="Bouffard G.G."/>
            <person name="De Jong P.J."/>
            <person name="Osoegawa K."/>
            <person name="Zhu B."/>
            <person name="Marra M."/>
            <person name="Schein J."/>
            <person name="Bosdet I."/>
            <person name="Fjell C."/>
            <person name="Jones S."/>
            <person name="Krzywinski M."/>
            <person name="Mathewson C."/>
            <person name="Siddiqui A."/>
            <person name="Wye N."/>
            <person name="McPherson J."/>
            <person name="Zhao S."/>
            <person name="Fraser C.M."/>
            <person name="Shetty J."/>
            <person name="Shatsman S."/>
            <person name="Geer K."/>
            <person name="Chen Y."/>
            <person name="Abramzon S."/>
            <person name="Nierman W.C."/>
            <person name="Havlak P.H."/>
            <person name="Chen R."/>
            <person name="Durbin K.J."/>
            <person name="Egan A."/>
            <person name="Ren Y."/>
            <person name="Song X.-Z."/>
            <person name="Li B."/>
            <person name="Liu Y."/>
            <person name="Qin X."/>
            <person name="Cawley S."/>
            <person name="Cooney A.J."/>
            <person name="D'Souza L.M."/>
            <person name="Martin K."/>
            <person name="Wu J.Q."/>
            <person name="Gonzalez-Garay M.L."/>
            <person name="Jackson A.R."/>
            <person name="Kalafus K.J."/>
            <person name="McLeod M.P."/>
            <person name="Milosavljevic A."/>
            <person name="Virk D."/>
            <person name="Volkov A."/>
            <person name="Wheeler D.A."/>
            <person name="Zhang Z."/>
            <person name="Bailey J.A."/>
            <person name="Eichler E.E."/>
            <person name="Tuzun E."/>
            <person name="Birney E."/>
            <person name="Mongin E."/>
            <person name="Ureta-Vidal A."/>
            <person name="Woodwark C."/>
            <person name="Zdobnov E."/>
            <person name="Bork P."/>
            <person name="Suyama M."/>
            <person name="Torrents D."/>
            <person name="Alexandersson M."/>
            <person name="Trask B.J."/>
            <person name="Young J.M."/>
            <person name="Huang H."/>
            <person name="Wang H."/>
            <person name="Xing H."/>
            <person name="Daniels S."/>
            <person name="Gietzen D."/>
            <person name="Schmidt J."/>
            <person name="Stevens K."/>
            <person name="Vitt U."/>
            <person name="Wingrove J."/>
            <person name="Camara F."/>
            <person name="Mar Alba M."/>
            <person name="Abril J.F."/>
            <person name="Guigo R."/>
            <person name="Smit A."/>
            <person name="Dubchak I."/>
            <person name="Rubin E.M."/>
            <person name="Couronne O."/>
            <person name="Poliakov A."/>
            <person name="Huebner N."/>
            <person name="Ganten D."/>
            <person name="Goesele C."/>
            <person name="Hummel O."/>
            <person name="Kreitler T."/>
            <person name="Lee Y.-A."/>
            <person name="Monti J."/>
            <person name="Schulz H."/>
            <person name="Zimdahl H."/>
            <person name="Himmelbauer H."/>
            <person name="Lehrach H."/>
            <person name="Jacob H.J."/>
            <person name="Bromberg S."/>
            <person name="Gullings-Handley J."/>
            <person name="Jensen-Seaman M.I."/>
            <person name="Kwitek A.E."/>
            <person name="Lazar J."/>
            <person name="Pasko D."/>
            <person name="Tonellato P.J."/>
            <person name="Twigger S."/>
            <person name="Ponting C.P."/>
            <person name="Duarte J.M."/>
            <person name="Rice S."/>
            <person name="Goodstadt L."/>
            <person name="Beatson S.A."/>
            <person name="Emes R.D."/>
            <person name="Winter E.E."/>
            <person name="Webber C."/>
            <person name="Brandt P."/>
            <person name="Nyakatura G."/>
            <person name="Adetobi M."/>
            <person name="Chiaromonte F."/>
            <person name="Elnitski L."/>
            <person name="Eswara P."/>
            <person name="Hardison R.C."/>
            <person name="Hou M."/>
            <person name="Kolbe D."/>
            <person name="Makova K."/>
            <person name="Miller W."/>
            <person name="Nekrutenko A."/>
            <person name="Riemer C."/>
            <person name="Schwartz S."/>
            <person name="Taylor J."/>
            <person name="Yang S."/>
            <person name="Zhang Y."/>
            <person name="Lindpaintner K."/>
            <person name="Andrews T.D."/>
            <person name="Caccamo M."/>
            <person name="Clamp M."/>
            <person name="Clarke L."/>
            <person name="Curwen V."/>
            <person name="Durbin R.M."/>
            <person name="Eyras E."/>
            <person name="Searle S.M."/>
            <person name="Cooper G.M."/>
            <person name="Batzoglou S."/>
            <person name="Brudno M."/>
            <person name="Sidow A."/>
            <person name="Stone E.A."/>
            <person name="Payseur B.A."/>
            <person name="Bourque G."/>
            <person name="Lopez-Otin C."/>
            <person name="Puente X.S."/>
            <person name="Chakrabarti K."/>
            <person name="Chatterji S."/>
            <person name="Dewey C."/>
            <person name="Pachter L."/>
            <person name="Bray N."/>
            <person name="Yap V.B."/>
            <person name="Caspi A."/>
            <person name="Tesler G."/>
            <person name="Pevzner P.A."/>
            <person name="Haussler D."/>
            <person name="Roskin K.M."/>
            <person name="Baertsch R."/>
            <person name="Clawson H."/>
            <person name="Furey T.S."/>
            <person name="Hinrichs A.S."/>
            <person name="Karolchik D."/>
            <person name="Kent W.J."/>
            <person name="Rosenbloom K.R."/>
            <person name="Trumbower H."/>
            <person name="Weirauch M."/>
            <person name="Cooper D.N."/>
            <person name="Stenson P.D."/>
            <person name="Ma B."/>
            <person name="Brent M."/>
            <person name="Arumugam M."/>
            <person name="Shteynberg D."/>
            <person name="Copley R.R."/>
            <person name="Taylor M.S."/>
            <person name="Riethman H."/>
            <person name="Mudunuri U."/>
            <person name="Peterson J."/>
            <person name="Guyer M."/>
            <person name="Felsenfeld A."/>
            <person name="Old S."/>
            <person name="Mockrin S."/>
            <person name="Collins F.S."/>
        </authorList>
    </citation>
    <scope>NUCLEOTIDE SEQUENCE [LARGE SCALE GENOMIC DNA]</scope>
    <source>
        <strain evidence="7 8">Brown Norway</strain>
    </source>
</reference>
<sequence>MKGLLLLSMGLGLTWALQDQTNVPVAPYFVPEQVTGSWHTFKLAATDPSVVEEGDAYRCFMTGIVLLDNGTLNVTYLHREDGKCVEKFYIAEKTETPGRYTFDYQGKNFLTFMDVTEDYTIIDLESKVGSLIVTELHARSLSTSDVGWDYYFSHTCRRGISPLDIEDLSFSRECDTL</sequence>
<dbReference type="InterPro" id="IPR012674">
    <property type="entry name" value="Calycin"/>
</dbReference>
<feature type="domain" description="Lipocalin/cytosolic fatty-acid binding" evidence="5">
    <location>
        <begin position="35"/>
        <end position="140"/>
    </location>
</feature>
<evidence type="ECO:0000259" key="5">
    <source>
        <dbReference type="Pfam" id="PF00061"/>
    </source>
</evidence>
<proteinExistence type="evidence at transcript level"/>
<evidence type="ECO:0000256" key="1">
    <source>
        <dbReference type="ARBA" id="ARBA00004613"/>
    </source>
</evidence>
<dbReference type="eggNOG" id="ENOG502THE1">
    <property type="taxonomic scope" value="Eukaryota"/>
</dbReference>
<reference evidence="7" key="3">
    <citation type="submission" date="2025-05" db="UniProtKB">
        <authorList>
            <consortium name="Ensembl"/>
        </authorList>
    </citation>
    <scope>IDENTIFICATION</scope>
    <source>
        <strain evidence="7">Brown Norway</strain>
    </source>
</reference>
<evidence type="ECO:0000313" key="7">
    <source>
        <dbReference type="Ensembl" id="ENSRNOP00000075567.1"/>
    </source>
</evidence>
<dbReference type="Bgee" id="ENSRNOG00000047732">
    <property type="expression patterns" value="Expressed in thymus and 1 other cell type or tissue"/>
</dbReference>
<dbReference type="KEGG" id="rno:100169711"/>
<dbReference type="UCSC" id="RGD:2293817">
    <property type="organism name" value="rat"/>
</dbReference>
<dbReference type="PANTHER" id="PTHR11430:SF141">
    <property type="entry name" value="LIPOCALIN 11"/>
    <property type="match status" value="1"/>
</dbReference>
<dbReference type="Gene3D" id="2.40.128.20">
    <property type="match status" value="1"/>
</dbReference>
<evidence type="ECO:0000313" key="6">
    <source>
        <dbReference type="EMBL" id="ABG24238.1"/>
    </source>
</evidence>
<dbReference type="EMBL" id="DQ537495">
    <property type="protein sequence ID" value="ABG24238.1"/>
    <property type="molecule type" value="mRNA"/>
</dbReference>
<feature type="signal peptide" evidence="4">
    <location>
        <begin position="1"/>
        <end position="16"/>
    </location>
</feature>
<name>B3EY86_RAT</name>
<dbReference type="InterPro" id="IPR002345">
    <property type="entry name" value="Lipocalin"/>
</dbReference>
<dbReference type="GO" id="GO:1902491">
    <property type="term" value="P:negative regulation of sperm capacitation"/>
    <property type="evidence" value="ECO:0000266"/>
    <property type="project" value="RGD"/>
</dbReference>
<dbReference type="GO" id="GO:2000359">
    <property type="term" value="P:regulation of binding of sperm to zona pellucida"/>
    <property type="evidence" value="ECO:0000266"/>
    <property type="project" value="RGD"/>
</dbReference>